<dbReference type="GO" id="GO:0008374">
    <property type="term" value="F:O-acyltransferase activity"/>
    <property type="evidence" value="ECO:0007669"/>
    <property type="project" value="TreeGrafter"/>
</dbReference>
<dbReference type="PANTHER" id="PTHR12497:SF0">
    <property type="entry name" value="TAFAZZIN"/>
    <property type="match status" value="1"/>
</dbReference>
<keyword evidence="9" id="KW-0012">Acyltransferase</keyword>
<dbReference type="SMART" id="SM00563">
    <property type="entry name" value="PlsC"/>
    <property type="match status" value="1"/>
</dbReference>
<gene>
    <name evidence="15" type="ORF">TrCOL_g3251</name>
</gene>
<evidence type="ECO:0000256" key="3">
    <source>
        <dbReference type="ARBA" id="ARBA00022679"/>
    </source>
</evidence>
<evidence type="ECO:0000256" key="13">
    <source>
        <dbReference type="SAM" id="Coils"/>
    </source>
</evidence>
<evidence type="ECO:0000256" key="6">
    <source>
        <dbReference type="ARBA" id="ARBA00023098"/>
    </source>
</evidence>
<keyword evidence="16" id="KW-1185">Reference proteome</keyword>
<dbReference type="EMBL" id="BRYA01001556">
    <property type="protein sequence ID" value="GMI45435.1"/>
    <property type="molecule type" value="Genomic_DNA"/>
</dbReference>
<comment type="subcellular location">
    <subcellularLocation>
        <location evidence="1">Mitochondrion inner membrane</location>
        <topology evidence="1">Peripheral membrane protein</topology>
        <orientation evidence="1">Intermembrane side</orientation>
    </subcellularLocation>
    <subcellularLocation>
        <location evidence="10">Mitochondrion outer membrane</location>
        <topology evidence="10">Peripheral membrane protein</topology>
        <orientation evidence="10">Intermembrane side</orientation>
    </subcellularLocation>
</comment>
<keyword evidence="7" id="KW-0496">Mitochondrion</keyword>
<evidence type="ECO:0000256" key="5">
    <source>
        <dbReference type="ARBA" id="ARBA00022792"/>
    </source>
</evidence>
<keyword evidence="4" id="KW-1000">Mitochondrion outer membrane</keyword>
<evidence type="ECO:0000259" key="14">
    <source>
        <dbReference type="SMART" id="SM00563"/>
    </source>
</evidence>
<feature type="coiled-coil region" evidence="13">
    <location>
        <begin position="354"/>
        <end position="381"/>
    </location>
</feature>
<proteinExistence type="inferred from homology"/>
<evidence type="ECO:0000256" key="7">
    <source>
        <dbReference type="ARBA" id="ARBA00023128"/>
    </source>
</evidence>
<dbReference type="InterPro" id="IPR002123">
    <property type="entry name" value="Plipid/glycerol_acylTrfase"/>
</dbReference>
<evidence type="ECO:0000256" key="8">
    <source>
        <dbReference type="ARBA" id="ARBA00023136"/>
    </source>
</evidence>
<dbReference type="GO" id="GO:0005743">
    <property type="term" value="C:mitochondrial inner membrane"/>
    <property type="evidence" value="ECO:0007669"/>
    <property type="project" value="UniProtKB-SubCell"/>
</dbReference>
<dbReference type="PRINTS" id="PR00979">
    <property type="entry name" value="TAFAZZIN"/>
</dbReference>
<dbReference type="Proteomes" id="UP001165065">
    <property type="component" value="Unassembled WGS sequence"/>
</dbReference>
<evidence type="ECO:0000256" key="9">
    <source>
        <dbReference type="ARBA" id="ARBA00023315"/>
    </source>
</evidence>
<dbReference type="SUPFAM" id="SSF69593">
    <property type="entry name" value="Glycerol-3-phosphate (1)-acyltransferase"/>
    <property type="match status" value="1"/>
</dbReference>
<reference evidence="16" key="1">
    <citation type="journal article" date="2023" name="Commun. Biol.">
        <title>Genome analysis of Parmales, the sister group of diatoms, reveals the evolutionary specialization of diatoms from phago-mixotrophs to photoautotrophs.</title>
        <authorList>
            <person name="Ban H."/>
            <person name="Sato S."/>
            <person name="Yoshikawa S."/>
            <person name="Yamada K."/>
            <person name="Nakamura Y."/>
            <person name="Ichinomiya M."/>
            <person name="Sato N."/>
            <person name="Blanc-Mathieu R."/>
            <person name="Endo H."/>
            <person name="Kuwata A."/>
            <person name="Ogata H."/>
        </authorList>
    </citation>
    <scope>NUCLEOTIDE SEQUENCE [LARGE SCALE GENOMIC DNA]</scope>
</reference>
<name>A0A9W7GKB9_9STRA</name>
<evidence type="ECO:0000256" key="10">
    <source>
        <dbReference type="ARBA" id="ARBA00024323"/>
    </source>
</evidence>
<comment type="caution">
    <text evidence="15">The sequence shown here is derived from an EMBL/GenBank/DDBJ whole genome shotgun (WGS) entry which is preliminary data.</text>
</comment>
<evidence type="ECO:0000256" key="2">
    <source>
        <dbReference type="ARBA" id="ARBA00010524"/>
    </source>
</evidence>
<evidence type="ECO:0000256" key="12">
    <source>
        <dbReference type="RuleBase" id="RU365062"/>
    </source>
</evidence>
<keyword evidence="6" id="KW-0443">Lipid metabolism</keyword>
<protein>
    <recommendedName>
        <fullName evidence="12">Tafazzin family protein</fullName>
    </recommendedName>
</protein>
<evidence type="ECO:0000313" key="16">
    <source>
        <dbReference type="Proteomes" id="UP001165065"/>
    </source>
</evidence>
<feature type="domain" description="Phospholipid/glycerol acyltransferase" evidence="14">
    <location>
        <begin position="140"/>
        <end position="292"/>
    </location>
</feature>
<dbReference type="PANTHER" id="PTHR12497">
    <property type="entry name" value="TAZ PROTEIN TAFAZZIN"/>
    <property type="match status" value="1"/>
</dbReference>
<evidence type="ECO:0000256" key="1">
    <source>
        <dbReference type="ARBA" id="ARBA00004137"/>
    </source>
</evidence>
<dbReference type="InterPro" id="IPR000872">
    <property type="entry name" value="Tafazzin"/>
</dbReference>
<dbReference type="AlphaFoldDB" id="A0A9W7GKB9"/>
<evidence type="ECO:0000256" key="4">
    <source>
        <dbReference type="ARBA" id="ARBA00022787"/>
    </source>
</evidence>
<dbReference type="Pfam" id="PF01553">
    <property type="entry name" value="Acyltransferase"/>
    <property type="match status" value="1"/>
</dbReference>
<accession>A0A9W7GKB9</accession>
<comment type="similarity">
    <text evidence="2 12">Belongs to the taffazin family.</text>
</comment>
<evidence type="ECO:0000256" key="11">
    <source>
        <dbReference type="ARBA" id="ARBA00047906"/>
    </source>
</evidence>
<dbReference type="CDD" id="cd07989">
    <property type="entry name" value="LPLAT_AGPAT-like"/>
    <property type="match status" value="1"/>
</dbReference>
<comment type="catalytic activity">
    <reaction evidence="11">
        <text>1'-[1,2-diacyl-sn-glycero-3-phospho],3'-[1-acyl-sn-glycero-3-phospho]-glycerol + a 1,2-diacyl-sn-glycero-3-phosphocholine = a cardiolipin + a 1-acyl-sn-glycero-3-phosphocholine</text>
        <dbReference type="Rhea" id="RHEA:33731"/>
        <dbReference type="ChEBI" id="CHEBI:57643"/>
        <dbReference type="ChEBI" id="CHEBI:58168"/>
        <dbReference type="ChEBI" id="CHEBI:62237"/>
        <dbReference type="ChEBI" id="CHEBI:64743"/>
    </reaction>
    <physiologicalReaction direction="left-to-right" evidence="11">
        <dbReference type="Rhea" id="RHEA:33732"/>
    </physiologicalReaction>
    <physiologicalReaction direction="right-to-left" evidence="11">
        <dbReference type="Rhea" id="RHEA:33733"/>
    </physiologicalReaction>
</comment>
<keyword evidence="3" id="KW-0808">Transferase</keyword>
<organism evidence="15 16">
    <name type="scientific">Triparma columacea</name>
    <dbReference type="NCBI Taxonomy" id="722753"/>
    <lineage>
        <taxon>Eukaryota</taxon>
        <taxon>Sar</taxon>
        <taxon>Stramenopiles</taxon>
        <taxon>Ochrophyta</taxon>
        <taxon>Bolidophyceae</taxon>
        <taxon>Parmales</taxon>
        <taxon>Triparmaceae</taxon>
        <taxon>Triparma</taxon>
    </lineage>
</organism>
<dbReference type="OrthoDB" id="193467at2759"/>
<keyword evidence="13" id="KW-0175">Coiled coil</keyword>
<keyword evidence="8" id="KW-0472">Membrane</keyword>
<dbReference type="GO" id="GO:0005741">
    <property type="term" value="C:mitochondrial outer membrane"/>
    <property type="evidence" value="ECO:0007669"/>
    <property type="project" value="UniProtKB-SubCell"/>
</dbReference>
<dbReference type="GO" id="GO:0006644">
    <property type="term" value="P:phospholipid metabolic process"/>
    <property type="evidence" value="ECO:0007669"/>
    <property type="project" value="InterPro"/>
</dbReference>
<sequence>MISRVIIKSSAAILTSLSVYGLGSSYYNRSKPDIENGLWGGPSHYPSKPVTPSQAASVAKFASTSRTVGSTWSEGGFTLGSSIGEYIGSTIIVNLILGVITAGMRSPNKPLPYNRFHPIPSVDYLTFLEVLGKQSDEETIITVSNHGSTIDDPTLFGCILSSEVEGSSFGHHTWGVNRLRWSLCSQEICFKTPLLATFFTGGRVLPIKRGSSIDQPLLHDFAMITAKGGEWVHVFPEGKIYQSGKVGRDYYNERSDEDRHGKGMGGLKWGVGKLIAHCPKKIRVFPFHHVGMEGVVPQYETGELKGMLPKGGNEVSLRFGAEINVDDLIEEHEKKHGEIWKVGGGRWESSAEERELYRKITRRVEDKLIELEKESDMDERECVKKGREGRKMWLESEQVYPGKGKEEYENDQ</sequence>
<keyword evidence="5" id="KW-0999">Mitochondrion inner membrane</keyword>
<evidence type="ECO:0000313" key="15">
    <source>
        <dbReference type="EMBL" id="GMI45435.1"/>
    </source>
</evidence>